<dbReference type="GO" id="GO:0006275">
    <property type="term" value="P:regulation of DNA replication"/>
    <property type="evidence" value="ECO:0007669"/>
    <property type="project" value="InterPro"/>
</dbReference>
<organism evidence="2 3">
    <name type="scientific">Athelia psychrophila</name>
    <dbReference type="NCBI Taxonomy" id="1759441"/>
    <lineage>
        <taxon>Eukaryota</taxon>
        <taxon>Fungi</taxon>
        <taxon>Dikarya</taxon>
        <taxon>Basidiomycota</taxon>
        <taxon>Agaricomycotina</taxon>
        <taxon>Agaricomycetes</taxon>
        <taxon>Agaricomycetidae</taxon>
        <taxon>Atheliales</taxon>
        <taxon>Atheliaceae</taxon>
        <taxon>Athelia</taxon>
    </lineage>
</organism>
<dbReference type="GO" id="GO:0003677">
    <property type="term" value="F:DNA binding"/>
    <property type="evidence" value="ECO:0007669"/>
    <property type="project" value="InterPro"/>
</dbReference>
<feature type="domain" description="Proliferating cell nuclear antigen PCNA N-terminal" evidence="1">
    <location>
        <begin position="48"/>
        <end position="99"/>
    </location>
</feature>
<dbReference type="EMBL" id="KV417618">
    <property type="protein sequence ID" value="KZP14410.1"/>
    <property type="molecule type" value="Genomic_DNA"/>
</dbReference>
<evidence type="ECO:0000313" key="2">
    <source>
        <dbReference type="EMBL" id="KZP14410.1"/>
    </source>
</evidence>
<dbReference type="InterPro" id="IPR022648">
    <property type="entry name" value="Pr_cel_nuc_antig_N"/>
</dbReference>
<sequence>MLGAGLDHAIMFKRLLDSHRLTAILSDQRARNRRQLRVHRRRHQPPSDGQLARRVSVNLDAVGSTKYRCDRRMPLGVNLGSWKKVLKRTKDDDVVTLKAGMMLMC</sequence>
<proteinExistence type="predicted"/>
<evidence type="ECO:0000313" key="3">
    <source>
        <dbReference type="Proteomes" id="UP000076532"/>
    </source>
</evidence>
<dbReference type="Proteomes" id="UP000076532">
    <property type="component" value="Unassembled WGS sequence"/>
</dbReference>
<dbReference type="Pfam" id="PF00705">
    <property type="entry name" value="PCNA_N"/>
    <property type="match status" value="1"/>
</dbReference>
<dbReference type="STRING" id="436010.A0A166D7M7"/>
<dbReference type="AlphaFoldDB" id="A0A166D7M7"/>
<name>A0A166D7M7_9AGAM</name>
<gene>
    <name evidence="2" type="ORF">FIBSPDRAFT_868377</name>
</gene>
<keyword evidence="3" id="KW-1185">Reference proteome</keyword>
<reference evidence="2 3" key="1">
    <citation type="journal article" date="2016" name="Mol. Biol. Evol.">
        <title>Comparative Genomics of Early-Diverging Mushroom-Forming Fungi Provides Insights into the Origins of Lignocellulose Decay Capabilities.</title>
        <authorList>
            <person name="Nagy L.G."/>
            <person name="Riley R."/>
            <person name="Tritt A."/>
            <person name="Adam C."/>
            <person name="Daum C."/>
            <person name="Floudas D."/>
            <person name="Sun H."/>
            <person name="Yadav J.S."/>
            <person name="Pangilinan J."/>
            <person name="Larsson K.H."/>
            <person name="Matsuura K."/>
            <person name="Barry K."/>
            <person name="Labutti K."/>
            <person name="Kuo R."/>
            <person name="Ohm R.A."/>
            <person name="Bhattacharya S.S."/>
            <person name="Shirouzu T."/>
            <person name="Yoshinaga Y."/>
            <person name="Martin F.M."/>
            <person name="Grigoriev I.V."/>
            <person name="Hibbett D.S."/>
        </authorList>
    </citation>
    <scope>NUCLEOTIDE SEQUENCE [LARGE SCALE GENOMIC DNA]</scope>
    <source>
        <strain evidence="2 3">CBS 109695</strain>
    </source>
</reference>
<dbReference type="InterPro" id="IPR046938">
    <property type="entry name" value="DNA_clamp_sf"/>
</dbReference>
<protein>
    <recommendedName>
        <fullName evidence="1">Proliferating cell nuclear antigen PCNA N-terminal domain-containing protein</fullName>
    </recommendedName>
</protein>
<dbReference type="SUPFAM" id="SSF55979">
    <property type="entry name" value="DNA clamp"/>
    <property type="match status" value="1"/>
</dbReference>
<dbReference type="Gene3D" id="3.10.150.10">
    <property type="entry name" value="DNA Polymerase III, subunit A, domain 2"/>
    <property type="match status" value="1"/>
</dbReference>
<dbReference type="OrthoDB" id="534348at2759"/>
<evidence type="ECO:0000259" key="1">
    <source>
        <dbReference type="Pfam" id="PF00705"/>
    </source>
</evidence>
<accession>A0A166D7M7</accession>